<evidence type="ECO:0000256" key="12">
    <source>
        <dbReference type="ARBA" id="ARBA00023310"/>
    </source>
</evidence>
<evidence type="ECO:0000256" key="14">
    <source>
        <dbReference type="SAM" id="Phobius"/>
    </source>
</evidence>
<evidence type="ECO:0000256" key="5">
    <source>
        <dbReference type="ARBA" id="ARBA00022448"/>
    </source>
</evidence>
<feature type="transmembrane region" description="Helical" evidence="14">
    <location>
        <begin position="71"/>
        <end position="92"/>
    </location>
</feature>
<dbReference type="GO" id="GO:0005743">
    <property type="term" value="C:mitochondrial inner membrane"/>
    <property type="evidence" value="ECO:0007669"/>
    <property type="project" value="UniProtKB-SubCell"/>
</dbReference>
<dbReference type="GO" id="GO:0046933">
    <property type="term" value="F:proton-transporting ATP synthase activity, rotational mechanism"/>
    <property type="evidence" value="ECO:0007669"/>
    <property type="project" value="TreeGrafter"/>
</dbReference>
<keyword evidence="11 14" id="KW-0472">Membrane</keyword>
<feature type="transmembrane region" description="Helical" evidence="14">
    <location>
        <begin position="99"/>
        <end position="119"/>
    </location>
</feature>
<feature type="transmembrane region" description="Helical" evidence="14">
    <location>
        <begin position="15"/>
        <end position="37"/>
    </location>
</feature>
<dbReference type="InterPro" id="IPR000568">
    <property type="entry name" value="ATP_synth_F0_asu"/>
</dbReference>
<feature type="transmembrane region" description="Helical" evidence="14">
    <location>
        <begin position="194"/>
        <end position="219"/>
    </location>
</feature>
<dbReference type="InterPro" id="IPR023011">
    <property type="entry name" value="ATP_synth_F0_asu_AS"/>
</dbReference>
<dbReference type="NCBIfam" id="TIGR01131">
    <property type="entry name" value="ATP_synt_6_or_A"/>
    <property type="match status" value="1"/>
</dbReference>
<evidence type="ECO:0000256" key="13">
    <source>
        <dbReference type="RuleBase" id="RU004450"/>
    </source>
</evidence>
<protein>
    <recommendedName>
        <fullName evidence="13">ATP synthase subunit a</fullName>
    </recommendedName>
</protein>
<dbReference type="SUPFAM" id="SSF81336">
    <property type="entry name" value="F1F0 ATP synthase subunit A"/>
    <property type="match status" value="1"/>
</dbReference>
<dbReference type="PRINTS" id="PR00123">
    <property type="entry name" value="ATPASEA"/>
</dbReference>
<dbReference type="PANTHER" id="PTHR11410:SF0">
    <property type="entry name" value="ATP SYNTHASE SUBUNIT A"/>
    <property type="match status" value="1"/>
</dbReference>
<dbReference type="Gene3D" id="1.20.120.220">
    <property type="entry name" value="ATP synthase, F0 complex, subunit A"/>
    <property type="match status" value="1"/>
</dbReference>
<evidence type="ECO:0000256" key="7">
    <source>
        <dbReference type="ARBA" id="ARBA00022692"/>
    </source>
</evidence>
<accession>A0A0U1WH43</accession>
<comment type="subcellular location">
    <subcellularLocation>
        <location evidence="2">Membrane</location>
        <topology evidence="2">Multi-pass membrane protein</topology>
    </subcellularLocation>
    <subcellularLocation>
        <location evidence="13">Mitochondrion inner membrane</location>
        <topology evidence="13">Multi-pass membrane protein</topology>
    </subcellularLocation>
</comment>
<evidence type="ECO:0000256" key="10">
    <source>
        <dbReference type="ARBA" id="ARBA00023065"/>
    </source>
</evidence>
<keyword evidence="10" id="KW-0406">Ion transport</keyword>
<comment type="subunit">
    <text evidence="4">F-type ATPases have 2 components, CF(1) - the catalytic core - and CF(0) - the membrane proton channel. CF(1) has five subunits: alpha(3), beta(3), gamma(1), delta(1), epsilon(1). CF(0) has three main subunits: a, b and c.</text>
</comment>
<dbReference type="CDD" id="cd00310">
    <property type="entry name" value="ATP-synt_Fo_a_6"/>
    <property type="match status" value="1"/>
</dbReference>
<proteinExistence type="inferred from homology"/>
<keyword evidence="5" id="KW-0813">Transport</keyword>
<comment type="function">
    <text evidence="1">Mitochondrial membrane ATP synthase (F(1)F(0) ATP synthase or Complex V) produces ATP from ADP in the presence of a proton gradient across the membrane which is generated by electron transport complexes of the respiratory chain. F-type ATPases consist of two structural domains, F(1) - containing the extramembraneous catalytic core and F(0) - containing the membrane proton channel, linked together by a central stalk and a peripheral stalk. During catalysis, ATP synthesis in the catalytic domain of F(1) is coupled via a rotary mechanism of the central stalk subunits to proton translocation. Key component of the proton channel; it may play a direct role in the translocation of protons across the membrane.</text>
</comment>
<evidence type="ECO:0000256" key="2">
    <source>
        <dbReference type="ARBA" id="ARBA00004141"/>
    </source>
</evidence>
<dbReference type="InterPro" id="IPR035908">
    <property type="entry name" value="F0_ATP_A_sf"/>
</dbReference>
<keyword evidence="9 14" id="KW-1133">Transmembrane helix</keyword>
<organism evidence="15">
    <name type="scientific">Phaenocarpa sp. QL-2014</name>
    <dbReference type="NCBI Taxonomy" id="1491723"/>
    <lineage>
        <taxon>Eukaryota</taxon>
        <taxon>Metazoa</taxon>
        <taxon>Ecdysozoa</taxon>
        <taxon>Arthropoda</taxon>
        <taxon>Hexapoda</taxon>
        <taxon>Insecta</taxon>
        <taxon>Pterygota</taxon>
        <taxon>Neoptera</taxon>
        <taxon>Endopterygota</taxon>
        <taxon>Hymenoptera</taxon>
        <taxon>Apocrita</taxon>
        <taxon>Ichneumonoidea</taxon>
        <taxon>Braconidae</taxon>
        <taxon>Alysiinae</taxon>
        <taxon>Phaenocarpa</taxon>
    </lineage>
</organism>
<dbReference type="GO" id="GO:0045259">
    <property type="term" value="C:proton-transporting ATP synthase complex"/>
    <property type="evidence" value="ECO:0007669"/>
    <property type="project" value="UniProtKB-KW"/>
</dbReference>
<dbReference type="Pfam" id="PF00119">
    <property type="entry name" value="ATP-synt_A"/>
    <property type="match status" value="1"/>
</dbReference>
<feature type="transmembrane region" description="Helical" evidence="14">
    <location>
        <begin position="49"/>
        <end position="65"/>
    </location>
</feature>
<keyword evidence="15" id="KW-0496">Mitochondrion</keyword>
<evidence type="ECO:0000313" key="15">
    <source>
        <dbReference type="EMBL" id="AHX97849.1"/>
    </source>
</evidence>
<keyword evidence="12" id="KW-0066">ATP synthesis</keyword>
<evidence type="ECO:0000256" key="11">
    <source>
        <dbReference type="ARBA" id="ARBA00023136"/>
    </source>
</evidence>
<dbReference type="InterPro" id="IPR045083">
    <property type="entry name" value="ATP_synth_F0_asu_bact/mt"/>
</dbReference>
<evidence type="ECO:0000256" key="3">
    <source>
        <dbReference type="ARBA" id="ARBA00006810"/>
    </source>
</evidence>
<sequence>MMMLNLFTIFDPNTFMFSLNWLSTIIILIIFPQIYWVMNSRFIYMLEKFMLMLWFEFKIIMKFKFNFNNLIYFMVLFLFIMMNNFMGLFSYIFTSSSHLIYSMLFALSMWIGLMIFGWVKNTIFMLAHLVPQGTPFMLMFFMVFIEMLSSIIRPLTLSVRLTANMIAGHLLLTLLSSFIPDIFIIYIMMLLIQLLLLMLEMAVSIIQSYVFVVLMILYLKETN</sequence>
<evidence type="ECO:0000256" key="9">
    <source>
        <dbReference type="ARBA" id="ARBA00022989"/>
    </source>
</evidence>
<reference evidence="15" key="1">
    <citation type="submission" date="2014-02" db="EMBL/GenBank/DDBJ databases">
        <title>The comparative mitochondrial genomes from Braconidae subfamilies and the phylogeny of the Hymenoptera.</title>
        <authorList>
            <person name="Li Q."/>
            <person name="Wei S.J."/>
            <person name="Chen X.X."/>
        </authorList>
    </citation>
    <scope>NUCLEOTIDE SEQUENCE</scope>
</reference>
<keyword evidence="7 14" id="KW-0812">Transmembrane</keyword>
<name>A0A0U1WH43_9HYME</name>
<feature type="transmembrane region" description="Helical" evidence="14">
    <location>
        <begin position="166"/>
        <end position="188"/>
    </location>
</feature>
<evidence type="ECO:0000256" key="8">
    <source>
        <dbReference type="ARBA" id="ARBA00022781"/>
    </source>
</evidence>
<comment type="similarity">
    <text evidence="3">Belongs to the ATPase A chain family.</text>
</comment>
<evidence type="ECO:0000256" key="4">
    <source>
        <dbReference type="ARBA" id="ARBA00011648"/>
    </source>
</evidence>
<dbReference type="AlphaFoldDB" id="A0A0U1WH43"/>
<gene>
    <name evidence="15" type="primary">ATP6</name>
</gene>
<evidence type="ECO:0000256" key="6">
    <source>
        <dbReference type="ARBA" id="ARBA00022547"/>
    </source>
</evidence>
<evidence type="ECO:0000256" key="1">
    <source>
        <dbReference type="ARBA" id="ARBA00002070"/>
    </source>
</evidence>
<dbReference type="PANTHER" id="PTHR11410">
    <property type="entry name" value="ATP SYNTHASE SUBUNIT A"/>
    <property type="match status" value="1"/>
</dbReference>
<keyword evidence="6" id="KW-0138">CF(0)</keyword>
<geneLocation type="mitochondrion" evidence="15"/>
<keyword evidence="8" id="KW-0375">Hydrogen ion transport</keyword>
<dbReference type="EMBL" id="KJ412475">
    <property type="protein sequence ID" value="AHX97849.1"/>
    <property type="molecule type" value="Genomic_DNA"/>
</dbReference>
<dbReference type="PROSITE" id="PS00449">
    <property type="entry name" value="ATPASE_A"/>
    <property type="match status" value="1"/>
</dbReference>